<accession>L1NAI7</accession>
<dbReference type="HOGENOM" id="CLU_051840_0_0_10"/>
<dbReference type="GO" id="GO:0019450">
    <property type="term" value="P:L-cysteine catabolic process to pyruvate"/>
    <property type="evidence" value="ECO:0007669"/>
    <property type="project" value="TreeGrafter"/>
</dbReference>
<feature type="domain" description="Serine dehydratase-like alpha subunit" evidence="3">
    <location>
        <begin position="88"/>
        <end position="435"/>
    </location>
</feature>
<dbReference type="AlphaFoldDB" id="L1NAI7"/>
<dbReference type="PIRSF" id="PIRSF006054">
    <property type="entry name" value="UCP006054"/>
    <property type="match status" value="1"/>
</dbReference>
<reference evidence="4 5" key="1">
    <citation type="submission" date="2012-05" db="EMBL/GenBank/DDBJ databases">
        <authorList>
            <person name="Weinstock G."/>
            <person name="Sodergren E."/>
            <person name="Lobos E.A."/>
            <person name="Fulton L."/>
            <person name="Fulton R."/>
            <person name="Courtney L."/>
            <person name="Fronick C."/>
            <person name="O'Laughlin M."/>
            <person name="Godfrey J."/>
            <person name="Wilson R.M."/>
            <person name="Miner T."/>
            <person name="Farmer C."/>
            <person name="Delehaunty K."/>
            <person name="Cordes M."/>
            <person name="Minx P."/>
            <person name="Tomlinson C."/>
            <person name="Chen J."/>
            <person name="Wollam A."/>
            <person name="Pepin K.H."/>
            <person name="Bhonagiri V."/>
            <person name="Zhang X."/>
            <person name="Suruliraj S."/>
            <person name="Warren W."/>
            <person name="Mitreva M."/>
            <person name="Mardis E.R."/>
            <person name="Wilson R.K."/>
        </authorList>
    </citation>
    <scope>NUCLEOTIDE SEQUENCE [LARGE SCALE GENOMIC DNA]</scope>
    <source>
        <strain evidence="4 5">F0037</strain>
    </source>
</reference>
<dbReference type="EMBL" id="AMEQ01000040">
    <property type="protein sequence ID" value="EKY00222.1"/>
    <property type="molecule type" value="Genomic_DNA"/>
</dbReference>
<dbReference type="PATRIC" id="fig|1127696.3.peg.1402"/>
<protein>
    <recommendedName>
        <fullName evidence="1">UPF0597 protein HMPREF9134_01553</fullName>
    </recommendedName>
</protein>
<dbReference type="STRING" id="1127696.HMPREF9134_01553"/>
<feature type="transmembrane region" description="Helical" evidence="2">
    <location>
        <begin position="325"/>
        <end position="346"/>
    </location>
</feature>
<dbReference type="eggNOG" id="COG3681">
    <property type="taxonomic scope" value="Bacteria"/>
</dbReference>
<comment type="caution">
    <text evidence="4">The sequence shown here is derived from an EMBL/GenBank/DDBJ whole genome shotgun (WGS) entry which is preliminary data.</text>
</comment>
<feature type="transmembrane region" description="Helical" evidence="2">
    <location>
        <begin position="21"/>
        <end position="41"/>
    </location>
</feature>
<dbReference type="Proteomes" id="UP000010408">
    <property type="component" value="Unassembled WGS sequence"/>
</dbReference>
<dbReference type="InterPro" id="IPR005130">
    <property type="entry name" value="Ser_deHydtase-like_asu"/>
</dbReference>
<dbReference type="RefSeq" id="WP_005467667.1">
    <property type="nucleotide sequence ID" value="NZ_KB291032.1"/>
</dbReference>
<name>L1NAI7_9PORP</name>
<evidence type="ECO:0000313" key="5">
    <source>
        <dbReference type="Proteomes" id="UP000010408"/>
    </source>
</evidence>
<evidence type="ECO:0000259" key="3">
    <source>
        <dbReference type="Pfam" id="PF03313"/>
    </source>
</evidence>
<dbReference type="InterPro" id="IPR021144">
    <property type="entry name" value="UPF0597"/>
</dbReference>
<keyword evidence="2" id="KW-0812">Transmembrane</keyword>
<dbReference type="Pfam" id="PF03313">
    <property type="entry name" value="SDH_alpha"/>
    <property type="match status" value="1"/>
</dbReference>
<sequence length="444" mass="47329">MLTTRQLEQIDRLIRREVVPATGCTEPAAVALTVAYAAAILPQKPQTIEVLLSTNMLKNAMGVGIPGTGMFGIPIAIALGVVLATPEKQLELLDSFTEEELGKAKQLVAEDKISVQLKEGEHVDKLYVEVLITDEQGHIARSVLEKTHTGLITLTLDGTSHLEQYEIGPSPCGCDEKMEGNGEKEEDIALTFDLVYEYALTAPLESLHFIYEAALQNKRASEFSLSHSYGHALGKMLQSDLGLQFFGDTPLTQMLSSTSLACDARMDGAPVTVMSNSGSGNQGISSMLPVLTFAQRRGQDEETTTRAIMLSSLLVVYIKQQLGRLSCLCGMVVSGIGTACALVYLLGGTKEQSIGAVKNMIGNVSGMICDGAKPSCSLKASTGVSSALISALLAMEGHVVTANEGIVDEDIDCCIRNLADLGRDGMAETDLKVLKIMTSKGKHS</sequence>
<comment type="similarity">
    <text evidence="1">Belongs to the UPF0597 family.</text>
</comment>
<dbReference type="PANTHER" id="PTHR30501:SF2">
    <property type="entry name" value="UPF0597 PROTEIN YHAM"/>
    <property type="match status" value="1"/>
</dbReference>
<dbReference type="GO" id="GO:0080146">
    <property type="term" value="F:L-cysteine desulfhydrase activity"/>
    <property type="evidence" value="ECO:0007669"/>
    <property type="project" value="TreeGrafter"/>
</dbReference>
<evidence type="ECO:0000256" key="1">
    <source>
        <dbReference type="HAMAP-Rule" id="MF_01845"/>
    </source>
</evidence>
<evidence type="ECO:0000256" key="2">
    <source>
        <dbReference type="SAM" id="Phobius"/>
    </source>
</evidence>
<gene>
    <name evidence="4" type="ORF">HMPREF9134_01553</name>
</gene>
<keyword evidence="2" id="KW-1133">Transmembrane helix</keyword>
<keyword evidence="2" id="KW-0472">Membrane</keyword>
<feature type="transmembrane region" description="Helical" evidence="2">
    <location>
        <begin position="61"/>
        <end position="84"/>
    </location>
</feature>
<evidence type="ECO:0000313" key="4">
    <source>
        <dbReference type="EMBL" id="EKY00222.1"/>
    </source>
</evidence>
<dbReference type="PANTHER" id="PTHR30501">
    <property type="entry name" value="UPF0597 PROTEIN YHAM"/>
    <property type="match status" value="1"/>
</dbReference>
<organism evidence="4 5">
    <name type="scientific">Porphyromonas catoniae F0037</name>
    <dbReference type="NCBI Taxonomy" id="1127696"/>
    <lineage>
        <taxon>Bacteria</taxon>
        <taxon>Pseudomonadati</taxon>
        <taxon>Bacteroidota</taxon>
        <taxon>Bacteroidia</taxon>
        <taxon>Bacteroidales</taxon>
        <taxon>Porphyromonadaceae</taxon>
        <taxon>Porphyromonas</taxon>
    </lineage>
</organism>
<proteinExistence type="inferred from homology"/>
<dbReference type="HAMAP" id="MF_01845">
    <property type="entry name" value="UPF0597"/>
    <property type="match status" value="1"/>
</dbReference>